<keyword evidence="12" id="KW-0505">Motor protein</keyword>
<evidence type="ECO:0000256" key="9">
    <source>
        <dbReference type="ARBA" id="ARBA00022794"/>
    </source>
</evidence>
<dbReference type="SUPFAM" id="SSF52540">
    <property type="entry name" value="P-loop containing nucleoside triphosphate hydrolases"/>
    <property type="match status" value="1"/>
</dbReference>
<accession>A0A7R9GAY2</accession>
<dbReference type="GO" id="GO:0035735">
    <property type="term" value="P:intraciliary transport involved in cilium assembly"/>
    <property type="evidence" value="ECO:0007669"/>
    <property type="project" value="InterPro"/>
</dbReference>
<dbReference type="GO" id="GO:0005813">
    <property type="term" value="C:centrosome"/>
    <property type="evidence" value="ECO:0007669"/>
    <property type="project" value="UniProtKB-SubCell"/>
</dbReference>
<evidence type="ECO:0000313" key="15">
    <source>
        <dbReference type="EMBL" id="CAD7274359.1"/>
    </source>
</evidence>
<dbReference type="Pfam" id="PF05783">
    <property type="entry name" value="DLIC"/>
    <property type="match status" value="1"/>
</dbReference>
<dbReference type="GO" id="GO:0005868">
    <property type="term" value="C:cytoplasmic dynein complex"/>
    <property type="evidence" value="ECO:0007669"/>
    <property type="project" value="InterPro"/>
</dbReference>
<dbReference type="PANTHER" id="PTHR13236">
    <property type="entry name" value="DYNEIN 2 LIGHT INTERMEDIATE CHAIN, ISOFORM 2"/>
    <property type="match status" value="1"/>
</dbReference>
<dbReference type="EMBL" id="OA882277">
    <property type="protein sequence ID" value="CAD7274359.1"/>
    <property type="molecule type" value="Genomic_DNA"/>
</dbReference>
<evidence type="ECO:0000256" key="8">
    <source>
        <dbReference type="ARBA" id="ARBA00022701"/>
    </source>
</evidence>
<name>A0A7R9GAY2_9CRUS</name>
<keyword evidence="6" id="KW-0217">Developmental protein</keyword>
<dbReference type="GO" id="GO:0035721">
    <property type="term" value="P:intraciliary retrograde transport"/>
    <property type="evidence" value="ECO:0007669"/>
    <property type="project" value="InterPro"/>
</dbReference>
<dbReference type="Proteomes" id="UP000678499">
    <property type="component" value="Unassembled WGS sequence"/>
</dbReference>
<reference evidence="15" key="1">
    <citation type="submission" date="2020-11" db="EMBL/GenBank/DDBJ databases">
        <authorList>
            <person name="Tran Van P."/>
        </authorList>
    </citation>
    <scope>NUCLEOTIDE SEQUENCE</scope>
</reference>
<dbReference type="GO" id="GO:0005874">
    <property type="term" value="C:microtubule"/>
    <property type="evidence" value="ECO:0007669"/>
    <property type="project" value="UniProtKB-KW"/>
</dbReference>
<evidence type="ECO:0000256" key="13">
    <source>
        <dbReference type="ARBA" id="ARBA00023212"/>
    </source>
</evidence>
<organism evidence="15">
    <name type="scientific">Notodromas monacha</name>
    <dbReference type="NCBI Taxonomy" id="399045"/>
    <lineage>
        <taxon>Eukaryota</taxon>
        <taxon>Metazoa</taxon>
        <taxon>Ecdysozoa</taxon>
        <taxon>Arthropoda</taxon>
        <taxon>Crustacea</taxon>
        <taxon>Oligostraca</taxon>
        <taxon>Ostracoda</taxon>
        <taxon>Podocopa</taxon>
        <taxon>Podocopida</taxon>
        <taxon>Cypridocopina</taxon>
        <taxon>Cypridoidea</taxon>
        <taxon>Cyprididae</taxon>
        <taxon>Notodromas</taxon>
    </lineage>
</organism>
<evidence type="ECO:0000256" key="2">
    <source>
        <dbReference type="ARBA" id="ARBA00004300"/>
    </source>
</evidence>
<dbReference type="GO" id="GO:0045504">
    <property type="term" value="F:dynein heavy chain binding"/>
    <property type="evidence" value="ECO:0007669"/>
    <property type="project" value="TreeGrafter"/>
</dbReference>
<evidence type="ECO:0000256" key="6">
    <source>
        <dbReference type="ARBA" id="ARBA00022473"/>
    </source>
</evidence>
<keyword evidence="7" id="KW-0963">Cytoplasm</keyword>
<comment type="subcellular location">
    <subcellularLocation>
        <location evidence="3">Cytoplasm</location>
        <location evidence="3">Cytoskeleton</location>
        <location evidence="3">Cilium axoneme</location>
    </subcellularLocation>
    <subcellularLocation>
        <location evidence="1">Cytoplasm</location>
        <location evidence="1">Cytoskeleton</location>
        <location evidence="1">Cilium basal body</location>
    </subcellularLocation>
    <subcellularLocation>
        <location evidence="2">Cytoplasm</location>
        <location evidence="2">Cytoskeleton</location>
        <location evidence="2">Microtubule organizing center</location>
        <location evidence="2">Centrosome</location>
    </subcellularLocation>
</comment>
<dbReference type="Gene3D" id="3.40.50.300">
    <property type="entry name" value="P-loop containing nucleotide triphosphate hydrolases"/>
    <property type="match status" value="1"/>
</dbReference>
<evidence type="ECO:0000256" key="3">
    <source>
        <dbReference type="ARBA" id="ARBA00004430"/>
    </source>
</evidence>
<dbReference type="InterPro" id="IPR040045">
    <property type="entry name" value="DYNC2LI1"/>
</dbReference>
<evidence type="ECO:0000256" key="5">
    <source>
        <dbReference type="ARBA" id="ARBA00018863"/>
    </source>
</evidence>
<evidence type="ECO:0000256" key="14">
    <source>
        <dbReference type="ARBA" id="ARBA00023273"/>
    </source>
</evidence>
<evidence type="ECO:0000256" key="11">
    <source>
        <dbReference type="ARBA" id="ARBA00023069"/>
    </source>
</evidence>
<dbReference type="GO" id="GO:0036064">
    <property type="term" value="C:ciliary basal body"/>
    <property type="evidence" value="ECO:0007669"/>
    <property type="project" value="TreeGrafter"/>
</dbReference>
<dbReference type="GO" id="GO:0005930">
    <property type="term" value="C:axoneme"/>
    <property type="evidence" value="ECO:0007669"/>
    <property type="project" value="UniProtKB-SubCell"/>
</dbReference>
<evidence type="ECO:0000256" key="1">
    <source>
        <dbReference type="ARBA" id="ARBA00004120"/>
    </source>
</evidence>
<evidence type="ECO:0000256" key="4">
    <source>
        <dbReference type="ARBA" id="ARBA00006831"/>
    </source>
</evidence>
<proteinExistence type="inferred from homology"/>
<keyword evidence="8" id="KW-0493">Microtubule</keyword>
<dbReference type="OrthoDB" id="10263060at2759"/>
<keyword evidence="16" id="KW-1185">Reference proteome</keyword>
<evidence type="ECO:0000256" key="10">
    <source>
        <dbReference type="ARBA" id="ARBA00023017"/>
    </source>
</evidence>
<keyword evidence="10" id="KW-0243">Dynein</keyword>
<evidence type="ECO:0000313" key="16">
    <source>
        <dbReference type="Proteomes" id="UP000678499"/>
    </source>
</evidence>
<dbReference type="InterPro" id="IPR022780">
    <property type="entry name" value="Dynein_light_int_chain"/>
</dbReference>
<keyword evidence="9" id="KW-0970">Cilium biogenesis/degradation</keyword>
<dbReference type="PANTHER" id="PTHR13236:SF0">
    <property type="entry name" value="CYTOPLASMIC DYNEIN 2 LIGHT INTERMEDIATE CHAIN 1"/>
    <property type="match status" value="1"/>
</dbReference>
<sequence length="343" mass="38487">MPKNLFEMAKVDGETRNKELSVDGRDTSILMVGSKSAGKSILLNSFLGRTDPVKPTLSLEYFYARKKITSSFHASETPKSVCSIWDMQGGLGFSSLMDIPLRALNLTNLTIFIFLDLSQPKKLWVTTDALIKQIKAKLKAELSSNPDLAAKLDELTRSRLGLNENPDEKRMDPVEVPVVIIGGKYDIFQNFEPENKKLICRTLRHVAVWLGASLLFYSNSDQNLIKRAKEFLVHHAFGSPLSNLISQDYNKPLLIPAGTDSFRQIEPSGGEIGSSFELWKQAFAAVYPPEETDTLELPSNPATNDSFKESDIDLLRKQKDLVRFNIRVKLRCSSIFAFSLPRN</sequence>
<evidence type="ECO:0000256" key="12">
    <source>
        <dbReference type="ARBA" id="ARBA00023175"/>
    </source>
</evidence>
<keyword evidence="14" id="KW-0966">Cell projection</keyword>
<keyword evidence="13" id="KW-0206">Cytoskeleton</keyword>
<evidence type="ECO:0000256" key="7">
    <source>
        <dbReference type="ARBA" id="ARBA00022490"/>
    </source>
</evidence>
<protein>
    <recommendedName>
        <fullName evidence="5">Cytoplasmic dynein 2 light intermediate chain 1</fullName>
    </recommendedName>
</protein>
<dbReference type="AlphaFoldDB" id="A0A7R9GAY2"/>
<dbReference type="EMBL" id="CAJPEX010000240">
    <property type="protein sequence ID" value="CAG0914511.1"/>
    <property type="molecule type" value="Genomic_DNA"/>
</dbReference>
<gene>
    <name evidence="15" type="ORF">NMOB1V02_LOCUS2194</name>
</gene>
<keyword evidence="11" id="KW-0969">Cilium</keyword>
<dbReference type="InterPro" id="IPR027417">
    <property type="entry name" value="P-loop_NTPase"/>
</dbReference>
<comment type="similarity">
    <text evidence="4">Belongs to the dynein light intermediate chain family.</text>
</comment>